<dbReference type="PANTHER" id="PTHR43767:SF1">
    <property type="entry name" value="NONRIBOSOMAL PEPTIDE SYNTHASE PES1 (EUROFUNG)-RELATED"/>
    <property type="match status" value="1"/>
</dbReference>
<dbReference type="Pfam" id="PF00501">
    <property type="entry name" value="AMP-binding"/>
    <property type="match status" value="1"/>
</dbReference>
<evidence type="ECO:0000313" key="4">
    <source>
        <dbReference type="Proteomes" id="UP000192923"/>
    </source>
</evidence>
<sequence>MLPAWENLSDAIFHYAERRPLVPALVEGPATLDYGEFAAWVGAASRYLCGLGVEAGDRVGLILDNHTDHFILAFALMRIGATPIEISTDLPLSMQDAVIQRCAIKALFLEYGTAAGGGLPIRVAVGAGWRRVLEGHAGDARCDQRAGDNRLVILTSGSSGPPKATVTTHRQRLARAPVYAEFLGGRWTPDDPGHALLKAPVSNAAFHEFAINQILFGGTLHLLPGFDRLNQFARALAAYEDAVCFATANMCRALLASCDREDGPFLPKLRALVSLGLPLSPPEKRALRERVTPEFHEIYGASGFGMISGLRPGDIAAQAGTVGRAAPGAVLEVVDAAGMRLASGATGHLRCRSATVAEGFLLEEDAACGPEAFREDWYYPGDLAAIDAGGWVHLKGRKTDLIVRAGVEIYPYEIEAVLMALPGIKEAAVIGLPAKEGPGEEPIAVVVADEPLRHEFLASYCAVSLPPEQRPLGFLAAPSIKKTPVGKIDRPALRAQVEALLESLRPADGED</sequence>
<dbReference type="RefSeq" id="WP_085209746.1">
    <property type="nucleotide sequence ID" value="NZ_FXAM01000001.1"/>
</dbReference>
<evidence type="ECO:0000259" key="2">
    <source>
        <dbReference type="Pfam" id="PF13193"/>
    </source>
</evidence>
<dbReference type="InterPro" id="IPR042099">
    <property type="entry name" value="ANL_N_sf"/>
</dbReference>
<dbReference type="GO" id="GO:0016878">
    <property type="term" value="F:acid-thiol ligase activity"/>
    <property type="evidence" value="ECO:0007669"/>
    <property type="project" value="UniProtKB-ARBA"/>
</dbReference>
<gene>
    <name evidence="3" type="ORF">SAMN02949497_0569</name>
</gene>
<accession>A0A1Y6CY89</accession>
<dbReference type="Gene3D" id="3.30.300.30">
    <property type="match status" value="1"/>
</dbReference>
<protein>
    <submittedName>
        <fullName evidence="3">Acyl-CoA synthetase (AMP-forming)/AMP-acid ligase II</fullName>
    </submittedName>
</protein>
<dbReference type="InterPro" id="IPR045851">
    <property type="entry name" value="AMP-bd_C_sf"/>
</dbReference>
<dbReference type="Gene3D" id="3.40.50.12780">
    <property type="entry name" value="N-terminal domain of ligase-like"/>
    <property type="match status" value="1"/>
</dbReference>
<feature type="domain" description="AMP-dependent synthetase/ligase" evidence="1">
    <location>
        <begin position="14"/>
        <end position="361"/>
    </location>
</feature>
<dbReference type="CDD" id="cd04433">
    <property type="entry name" value="AFD_class_I"/>
    <property type="match status" value="1"/>
</dbReference>
<feature type="domain" description="AMP-binding enzyme C-terminal" evidence="2">
    <location>
        <begin position="413"/>
        <end position="487"/>
    </location>
</feature>
<proteinExistence type="predicted"/>
<dbReference type="Pfam" id="PF13193">
    <property type="entry name" value="AMP-binding_C"/>
    <property type="match status" value="1"/>
</dbReference>
<dbReference type="InterPro" id="IPR020845">
    <property type="entry name" value="AMP-binding_CS"/>
</dbReference>
<keyword evidence="3" id="KW-0436">Ligase</keyword>
<dbReference type="InterPro" id="IPR050237">
    <property type="entry name" value="ATP-dep_AMP-bd_enzyme"/>
</dbReference>
<dbReference type="PANTHER" id="PTHR43767">
    <property type="entry name" value="LONG-CHAIN-FATTY-ACID--COA LIGASE"/>
    <property type="match status" value="1"/>
</dbReference>
<organism evidence="3 4">
    <name type="scientific">Methylomagnum ishizawai</name>
    <dbReference type="NCBI Taxonomy" id="1760988"/>
    <lineage>
        <taxon>Bacteria</taxon>
        <taxon>Pseudomonadati</taxon>
        <taxon>Pseudomonadota</taxon>
        <taxon>Gammaproteobacteria</taxon>
        <taxon>Methylococcales</taxon>
        <taxon>Methylococcaceae</taxon>
        <taxon>Methylomagnum</taxon>
    </lineage>
</organism>
<dbReference type="PROSITE" id="PS00455">
    <property type="entry name" value="AMP_BINDING"/>
    <property type="match status" value="1"/>
</dbReference>
<dbReference type="AlphaFoldDB" id="A0A1Y6CY89"/>
<dbReference type="OrthoDB" id="5296889at2"/>
<dbReference type="Proteomes" id="UP000192923">
    <property type="component" value="Unassembled WGS sequence"/>
</dbReference>
<dbReference type="InterPro" id="IPR000873">
    <property type="entry name" value="AMP-dep_synth/lig_dom"/>
</dbReference>
<keyword evidence="4" id="KW-1185">Reference proteome</keyword>
<evidence type="ECO:0000259" key="1">
    <source>
        <dbReference type="Pfam" id="PF00501"/>
    </source>
</evidence>
<dbReference type="STRING" id="1760988.SAMN02949497_0569"/>
<dbReference type="EMBL" id="FXAM01000001">
    <property type="protein sequence ID" value="SMF93292.1"/>
    <property type="molecule type" value="Genomic_DNA"/>
</dbReference>
<evidence type="ECO:0000313" key="3">
    <source>
        <dbReference type="EMBL" id="SMF93292.1"/>
    </source>
</evidence>
<dbReference type="InterPro" id="IPR025110">
    <property type="entry name" value="AMP-bd_C"/>
</dbReference>
<reference evidence="3 4" key="1">
    <citation type="submission" date="2016-12" db="EMBL/GenBank/DDBJ databases">
        <authorList>
            <person name="Song W.-J."/>
            <person name="Kurnit D.M."/>
        </authorList>
    </citation>
    <scope>NUCLEOTIDE SEQUENCE [LARGE SCALE GENOMIC DNA]</scope>
    <source>
        <strain evidence="3 4">175</strain>
    </source>
</reference>
<name>A0A1Y6CY89_9GAMM</name>
<dbReference type="SUPFAM" id="SSF56801">
    <property type="entry name" value="Acetyl-CoA synthetase-like"/>
    <property type="match status" value="1"/>
</dbReference>